<dbReference type="OrthoDB" id="153350at2"/>
<dbReference type="PANTHER" id="PTHR43802:SF1">
    <property type="entry name" value="IP11341P-RELATED"/>
    <property type="match status" value="1"/>
</dbReference>
<keyword evidence="2" id="KW-0413">Isomerase</keyword>
<dbReference type="CDD" id="cd06558">
    <property type="entry name" value="crotonase-like"/>
    <property type="match status" value="1"/>
</dbReference>
<evidence type="ECO:0000313" key="3">
    <source>
        <dbReference type="Proteomes" id="UP000517694"/>
    </source>
</evidence>
<dbReference type="InterPro" id="IPR001753">
    <property type="entry name" value="Enoyl-CoA_hydra/iso"/>
</dbReference>
<protein>
    <submittedName>
        <fullName evidence="2">Enoyl-CoA hydratase/isomerase family protein</fullName>
    </submittedName>
</protein>
<dbReference type="PANTHER" id="PTHR43802">
    <property type="entry name" value="ENOYL-COA HYDRATASE"/>
    <property type="match status" value="1"/>
</dbReference>
<reference evidence="2 3" key="1">
    <citation type="submission" date="2020-08" db="EMBL/GenBank/DDBJ databases">
        <title>Whole-Genome Sequence of French Clinical Streptomyces mexicanus Strain Q0842.</title>
        <authorList>
            <person name="Boxberger M."/>
            <person name="La Scola B."/>
        </authorList>
    </citation>
    <scope>NUCLEOTIDE SEQUENCE [LARGE SCALE GENOMIC DNA]</scope>
    <source>
        <strain evidence="2 3">Marseille-Q0842</strain>
    </source>
</reference>
<accession>A0A7X1HXX0</accession>
<dbReference type="Proteomes" id="UP000517694">
    <property type="component" value="Unassembled WGS sequence"/>
</dbReference>
<dbReference type="SUPFAM" id="SSF52096">
    <property type="entry name" value="ClpP/crotonase"/>
    <property type="match status" value="1"/>
</dbReference>
<dbReference type="Gene3D" id="3.90.226.10">
    <property type="entry name" value="2-enoyl-CoA Hydratase, Chain A, domain 1"/>
    <property type="match status" value="1"/>
</dbReference>
<dbReference type="Pfam" id="PF00378">
    <property type="entry name" value="ECH_1"/>
    <property type="match status" value="1"/>
</dbReference>
<dbReference type="GO" id="GO:0016853">
    <property type="term" value="F:isomerase activity"/>
    <property type="evidence" value="ECO:0007669"/>
    <property type="project" value="UniProtKB-KW"/>
</dbReference>
<name>A0A7X1HXX0_9ACTN</name>
<dbReference type="AlphaFoldDB" id="A0A7X1HXX0"/>
<comment type="similarity">
    <text evidence="1">Belongs to the enoyl-CoA hydratase/isomerase family.</text>
</comment>
<sequence length="261" mass="28453">MSTHGYETVLVEHGEDHVATITLNRPEAMNSFNQQMCDEFARFWQEVRLDDDVRAVVLRAQGDRAFCTGVDVKQGIVKPANKWSQVDPGDRLGPKANKCWKPVVAAVNGMAAGGAFYWINESDVVICAEDATFFDPHVSYGMVASLEPIGLSRRIPLGEALRIALMGLEERVTADTALRIGLVSETVAPTKLWERAREIAAAIAKNPPEAVQGTVRAVWESLDHGRSVAMAQGLAYTQIGSPEGIRSAARAVAVKPTPRFR</sequence>
<gene>
    <name evidence="2" type="ORF">H1R13_08045</name>
</gene>
<keyword evidence="3" id="KW-1185">Reference proteome</keyword>
<comment type="caution">
    <text evidence="2">The sequence shown here is derived from an EMBL/GenBank/DDBJ whole genome shotgun (WGS) entry which is preliminary data.</text>
</comment>
<evidence type="ECO:0000256" key="1">
    <source>
        <dbReference type="ARBA" id="ARBA00005254"/>
    </source>
</evidence>
<proteinExistence type="inferred from homology"/>
<dbReference type="InterPro" id="IPR029045">
    <property type="entry name" value="ClpP/crotonase-like_dom_sf"/>
</dbReference>
<dbReference type="EMBL" id="JACMHY010000002">
    <property type="protein sequence ID" value="MBC2864951.1"/>
    <property type="molecule type" value="Genomic_DNA"/>
</dbReference>
<organism evidence="2 3">
    <name type="scientific">Streptomyces mexicanus</name>
    <dbReference type="NCBI Taxonomy" id="178566"/>
    <lineage>
        <taxon>Bacteria</taxon>
        <taxon>Bacillati</taxon>
        <taxon>Actinomycetota</taxon>
        <taxon>Actinomycetes</taxon>
        <taxon>Kitasatosporales</taxon>
        <taxon>Streptomycetaceae</taxon>
        <taxon>Streptomyces</taxon>
    </lineage>
</organism>
<evidence type="ECO:0000313" key="2">
    <source>
        <dbReference type="EMBL" id="MBC2864951.1"/>
    </source>
</evidence>